<sequence>MPLLYQLFPGESGNVWKNNPANRDLSRCLPQLVQVFCERLRITKKYMQKQANQKFLADLI</sequence>
<evidence type="ECO:0000313" key="1">
    <source>
        <dbReference type="EMBL" id="AIQ62132.1"/>
    </source>
</evidence>
<dbReference type="EMBL" id="CP009286">
    <property type="protein sequence ID" value="AIQ62132.1"/>
    <property type="molecule type" value="Genomic_DNA"/>
</dbReference>
<reference evidence="1 2" key="1">
    <citation type="submission" date="2014-08" db="EMBL/GenBank/DDBJ databases">
        <title>Comparative genomics of the Paenibacillus odorifer group.</title>
        <authorList>
            <person name="den Bakker H.C."/>
            <person name="Tsai Y.-C."/>
            <person name="Martin N."/>
            <person name="Korlach J."/>
            <person name="Wiedmann M."/>
        </authorList>
    </citation>
    <scope>NUCLEOTIDE SEQUENCE [LARGE SCALE GENOMIC DNA]</scope>
    <source>
        <strain evidence="1 2">DSM 14472</strain>
    </source>
</reference>
<dbReference type="AlphaFoldDB" id="A0A089LMK6"/>
<dbReference type="KEGG" id="pste:PSTEL_02335"/>
<accession>A0A089LMK6</accession>
<name>A0A089LMK6_9BACL</name>
<protein>
    <submittedName>
        <fullName evidence="1">Uncharacterized protein</fullName>
    </submittedName>
</protein>
<dbReference type="HOGENOM" id="CLU_2937349_0_0_9"/>
<gene>
    <name evidence="1" type="ORF">PSTEL_02335</name>
</gene>
<keyword evidence="2" id="KW-1185">Reference proteome</keyword>
<evidence type="ECO:0000313" key="2">
    <source>
        <dbReference type="Proteomes" id="UP000029507"/>
    </source>
</evidence>
<proteinExistence type="predicted"/>
<dbReference type="STRING" id="169760.PSTEL_02335"/>
<organism evidence="1 2">
    <name type="scientific">Paenibacillus stellifer</name>
    <dbReference type="NCBI Taxonomy" id="169760"/>
    <lineage>
        <taxon>Bacteria</taxon>
        <taxon>Bacillati</taxon>
        <taxon>Bacillota</taxon>
        <taxon>Bacilli</taxon>
        <taxon>Bacillales</taxon>
        <taxon>Paenibacillaceae</taxon>
        <taxon>Paenibacillus</taxon>
    </lineage>
</organism>
<dbReference type="Proteomes" id="UP000029507">
    <property type="component" value="Chromosome"/>
</dbReference>